<evidence type="ECO:0000256" key="2">
    <source>
        <dbReference type="ARBA" id="ARBA00007400"/>
    </source>
</evidence>
<evidence type="ECO:0000256" key="3">
    <source>
        <dbReference type="ARBA" id="ARBA00022475"/>
    </source>
</evidence>
<evidence type="ECO:0000313" key="9">
    <source>
        <dbReference type="EMBL" id="MBB5184415.1"/>
    </source>
</evidence>
<evidence type="ECO:0000256" key="7">
    <source>
        <dbReference type="SAM" id="Phobius"/>
    </source>
</evidence>
<feature type="transmembrane region" description="Helical" evidence="7">
    <location>
        <begin position="281"/>
        <end position="298"/>
    </location>
</feature>
<gene>
    <name evidence="9" type="ORF">HNQ43_000453</name>
</gene>
<reference evidence="9 10" key="1">
    <citation type="submission" date="2020-08" db="EMBL/GenBank/DDBJ databases">
        <title>Genomic Encyclopedia of Type Strains, Phase IV (KMG-IV): sequencing the most valuable type-strain genomes for metagenomic binning, comparative biology and taxonomic classification.</title>
        <authorList>
            <person name="Goeker M."/>
        </authorList>
    </citation>
    <scope>NUCLEOTIDE SEQUENCE [LARGE SCALE GENOMIC DNA]</scope>
    <source>
        <strain evidence="9 10">DSM 26963</strain>
    </source>
</reference>
<dbReference type="EMBL" id="JACHHD010000003">
    <property type="protein sequence ID" value="MBB5184415.1"/>
    <property type="molecule type" value="Genomic_DNA"/>
</dbReference>
<dbReference type="Pfam" id="PF01757">
    <property type="entry name" value="Acyl_transf_3"/>
    <property type="match status" value="1"/>
</dbReference>
<feature type="transmembrane region" description="Helical" evidence="7">
    <location>
        <begin position="214"/>
        <end position="237"/>
    </location>
</feature>
<accession>A0A7W8D2M9</accession>
<feature type="transmembrane region" description="Helical" evidence="7">
    <location>
        <begin position="43"/>
        <end position="65"/>
    </location>
</feature>
<keyword evidence="6 7" id="KW-0472">Membrane</keyword>
<feature type="transmembrane region" description="Helical" evidence="7">
    <location>
        <begin position="310"/>
        <end position="338"/>
    </location>
</feature>
<keyword evidence="9" id="KW-0012">Acyltransferase</keyword>
<feature type="transmembrane region" description="Helical" evidence="7">
    <location>
        <begin position="147"/>
        <end position="168"/>
    </location>
</feature>
<evidence type="ECO:0000259" key="8">
    <source>
        <dbReference type="Pfam" id="PF01757"/>
    </source>
</evidence>
<evidence type="ECO:0000256" key="5">
    <source>
        <dbReference type="ARBA" id="ARBA00022989"/>
    </source>
</evidence>
<keyword evidence="4 7" id="KW-0812">Transmembrane</keyword>
<dbReference type="AlphaFoldDB" id="A0A7W8D2M9"/>
<evidence type="ECO:0000313" key="10">
    <source>
        <dbReference type="Proteomes" id="UP000521313"/>
    </source>
</evidence>
<sequence length="348" mass="41016">MIKRKKTYIEALRILAIFLVLFQHVPAFDYYLQDTSNVIGHLFFTLIAKINVPLFLMISGSLLLNREEGYREIFRKRMIKIILAILIFNFLVYLAENQFVFDLQDYCLGVFENGIDRSYWYLYSYLGFLVMMPLLHRIAQKMTKNDFILILFIHFVFSTIEPLLQWFVPTYLGQSFEFTWAFRIPFSTIKEIFYPLMGYYIDRKIHIESIHKRTLAGLGCLSLLGILISMFFTIWIGNQEGFSDEYLELFDYVSALSAFILIKSFFVHYEAVIPAWISQKIVLLGSVTYGVYLWDPFFRKLFFDGFDQSMIPWVGGFFSSVLWCICSFLVCGILVQFLKRIPKVKSLF</sequence>
<dbReference type="GO" id="GO:0016413">
    <property type="term" value="F:O-acetyltransferase activity"/>
    <property type="evidence" value="ECO:0007669"/>
    <property type="project" value="TreeGrafter"/>
</dbReference>
<dbReference type="Proteomes" id="UP000521313">
    <property type="component" value="Unassembled WGS sequence"/>
</dbReference>
<dbReference type="GO" id="GO:0005886">
    <property type="term" value="C:plasma membrane"/>
    <property type="evidence" value="ECO:0007669"/>
    <property type="project" value="UniProtKB-SubCell"/>
</dbReference>
<organism evidence="9 10">
    <name type="scientific">Faecalicoccus acidiformans</name>
    <dbReference type="NCBI Taxonomy" id="915173"/>
    <lineage>
        <taxon>Bacteria</taxon>
        <taxon>Bacillati</taxon>
        <taxon>Bacillota</taxon>
        <taxon>Erysipelotrichia</taxon>
        <taxon>Erysipelotrichales</taxon>
        <taxon>Erysipelotrichaceae</taxon>
        <taxon>Faecalicoccus</taxon>
    </lineage>
</organism>
<feature type="transmembrane region" description="Helical" evidence="7">
    <location>
        <begin position="180"/>
        <end position="202"/>
    </location>
</feature>
<feature type="transmembrane region" description="Helical" evidence="7">
    <location>
        <begin position="118"/>
        <end position="135"/>
    </location>
</feature>
<evidence type="ECO:0000256" key="6">
    <source>
        <dbReference type="ARBA" id="ARBA00023136"/>
    </source>
</evidence>
<comment type="caution">
    <text evidence="9">The sequence shown here is derived from an EMBL/GenBank/DDBJ whole genome shotgun (WGS) entry which is preliminary data.</text>
</comment>
<dbReference type="PANTHER" id="PTHR40074:SF2">
    <property type="entry name" value="O-ACETYLTRANSFERASE WECH"/>
    <property type="match status" value="1"/>
</dbReference>
<dbReference type="PANTHER" id="PTHR40074">
    <property type="entry name" value="O-ACETYLTRANSFERASE WECH"/>
    <property type="match status" value="1"/>
</dbReference>
<keyword evidence="5 7" id="KW-1133">Transmembrane helix</keyword>
<evidence type="ECO:0000256" key="4">
    <source>
        <dbReference type="ARBA" id="ARBA00022692"/>
    </source>
</evidence>
<proteinExistence type="inferred from homology"/>
<feature type="transmembrane region" description="Helical" evidence="7">
    <location>
        <begin position="77"/>
        <end position="95"/>
    </location>
</feature>
<keyword evidence="9" id="KW-0808">Transferase</keyword>
<evidence type="ECO:0000256" key="1">
    <source>
        <dbReference type="ARBA" id="ARBA00004651"/>
    </source>
</evidence>
<comment type="similarity">
    <text evidence="2">Belongs to the acyltransferase 3 family.</text>
</comment>
<protein>
    <submittedName>
        <fullName evidence="9">Surface polysaccharide O-acyltransferase-like enzyme</fullName>
    </submittedName>
</protein>
<name>A0A7W8D2M9_9FIRM</name>
<dbReference type="GO" id="GO:0009246">
    <property type="term" value="P:enterobacterial common antigen biosynthetic process"/>
    <property type="evidence" value="ECO:0007669"/>
    <property type="project" value="TreeGrafter"/>
</dbReference>
<comment type="subcellular location">
    <subcellularLocation>
        <location evidence="1">Cell membrane</location>
        <topology evidence="1">Multi-pass membrane protein</topology>
    </subcellularLocation>
</comment>
<feature type="transmembrane region" description="Helical" evidence="7">
    <location>
        <begin position="249"/>
        <end position="269"/>
    </location>
</feature>
<feature type="domain" description="Acyltransferase 3" evidence="8">
    <location>
        <begin position="8"/>
        <end position="326"/>
    </location>
</feature>
<dbReference type="InterPro" id="IPR002656">
    <property type="entry name" value="Acyl_transf_3_dom"/>
</dbReference>
<dbReference type="RefSeq" id="WP_183374368.1">
    <property type="nucleotide sequence ID" value="NZ_JACHHD010000003.1"/>
</dbReference>
<keyword evidence="3" id="KW-1003">Cell membrane</keyword>